<sequence>MEVTAKSVGVIGFKGLYQDYVKSLKSIASPDAENVSQFSDQPLELDTGEWKSDESGVWKYAPQGGIETACPHPIMPVERLRNIDTGELKVKLAFRRGTKSKKVWSTITTDFDTVSNSKNITTLSRIGISVTSGKRAQNLVDYIADVLDKNYDLIPEYKSTSRMGWNEEGFSPYVDEVVFDGNPGFEKLFQSIRQHGKFQTWLDEAISVRKYSVTAKIVMAASFGSALVGPCGILPFFVHLWGMDSGTGKTVAQMVAASVWANPVAGGDYFKTFKSTSVGFEVIAGFLNSLPVVIDELQLAKDARGKVIFNVYELASGSGKLRSNKTLGLASSVTWANCFITSGETPLTSENDGAGAINRVIEIECKAENKVIENGHKTAGIVKENYGFAGMLLVQLLSDPNTMDEAKKLYEEYYTECMKNDTTEKQAMAAAVIIVADTLATKWIFKDGQALTVKDMSEFLKSKESVSAADRGYQYMCDWVAQNSGKMHGSSDNEVFGRIVEEGTDKGYAYIIRSVWDKACSDAQISSRALLSHLRTRGLIKTSGKGFTKSSRIGSAPANCVVLKLPPDPNDNDQSWINQEIIDDWIP</sequence>
<evidence type="ECO:0000313" key="3">
    <source>
        <dbReference type="EMBL" id="MBW7573892.1"/>
    </source>
</evidence>
<accession>A0ABS7DRG9</accession>
<proteinExistence type="predicted"/>
<dbReference type="InterPro" id="IPR040538">
    <property type="entry name" value="Cch_HTH"/>
</dbReference>
<dbReference type="InterPro" id="IPR009270">
    <property type="entry name" value="DUF927"/>
</dbReference>
<reference evidence="3 4" key="1">
    <citation type="submission" date="2021-03" db="EMBL/GenBank/DDBJ databases">
        <title>Caproiciproducens sp. nov. isolated from feces of cow.</title>
        <authorList>
            <person name="Choi J.-Y."/>
        </authorList>
    </citation>
    <scope>NUCLEOTIDE SEQUENCE [LARGE SCALE GENOMIC DNA]</scope>
    <source>
        <strain evidence="3 4">AGMB10547</strain>
    </source>
</reference>
<comment type="caution">
    <text evidence="3">The sequence shown here is derived from an EMBL/GenBank/DDBJ whole genome shotgun (WGS) entry which is preliminary data.</text>
</comment>
<feature type="domain" description="Cch helix turn helix" evidence="2">
    <location>
        <begin position="467"/>
        <end position="566"/>
    </location>
</feature>
<keyword evidence="4" id="KW-1185">Reference proteome</keyword>
<protein>
    <submittedName>
        <fullName evidence="3">DUF927 domain-containing protein</fullName>
    </submittedName>
</protein>
<gene>
    <name evidence="3" type="ORF">J5W02_13845</name>
</gene>
<dbReference type="EMBL" id="JAGFNZ010000006">
    <property type="protein sequence ID" value="MBW7573892.1"/>
    <property type="molecule type" value="Genomic_DNA"/>
</dbReference>
<dbReference type="Proteomes" id="UP000719942">
    <property type="component" value="Unassembled WGS sequence"/>
</dbReference>
<evidence type="ECO:0000259" key="2">
    <source>
        <dbReference type="Pfam" id="PF18662"/>
    </source>
</evidence>
<evidence type="ECO:0000259" key="1">
    <source>
        <dbReference type="Pfam" id="PF06048"/>
    </source>
</evidence>
<feature type="domain" description="DUF927" evidence="1">
    <location>
        <begin position="52"/>
        <end position="326"/>
    </location>
</feature>
<name>A0ABS7DRG9_9FIRM</name>
<dbReference type="RefSeq" id="WP_219966295.1">
    <property type="nucleotide sequence ID" value="NZ_JAGFNZ010000006.1"/>
</dbReference>
<dbReference type="Pfam" id="PF18662">
    <property type="entry name" value="HTH_56"/>
    <property type="match status" value="1"/>
</dbReference>
<evidence type="ECO:0000313" key="4">
    <source>
        <dbReference type="Proteomes" id="UP000719942"/>
    </source>
</evidence>
<dbReference type="Pfam" id="PF06048">
    <property type="entry name" value="DUF927"/>
    <property type="match status" value="1"/>
</dbReference>
<organism evidence="3 4">
    <name type="scientific">Caproiciproducens faecalis</name>
    <dbReference type="NCBI Taxonomy" id="2820301"/>
    <lineage>
        <taxon>Bacteria</taxon>
        <taxon>Bacillati</taxon>
        <taxon>Bacillota</taxon>
        <taxon>Clostridia</taxon>
        <taxon>Eubacteriales</taxon>
        <taxon>Acutalibacteraceae</taxon>
        <taxon>Caproiciproducens</taxon>
    </lineage>
</organism>